<dbReference type="SUPFAM" id="SSF48264">
    <property type="entry name" value="Cytochrome P450"/>
    <property type="match status" value="1"/>
</dbReference>
<evidence type="ECO:0000256" key="4">
    <source>
        <dbReference type="ARBA" id="ARBA00004406"/>
    </source>
</evidence>
<evidence type="ECO:0000256" key="9">
    <source>
        <dbReference type="ARBA" id="ARBA00022848"/>
    </source>
</evidence>
<dbReference type="GO" id="GO:0005506">
    <property type="term" value="F:iron ion binding"/>
    <property type="evidence" value="ECO:0007669"/>
    <property type="project" value="InterPro"/>
</dbReference>
<dbReference type="InterPro" id="IPR036396">
    <property type="entry name" value="Cyt_P450_sf"/>
</dbReference>
<comment type="subcellular location">
    <subcellularLocation>
        <location evidence="4">Endoplasmic reticulum membrane</location>
        <topology evidence="4">Peripheral membrane protein</topology>
    </subcellularLocation>
    <subcellularLocation>
        <location evidence="3">Microsome membrane</location>
        <topology evidence="3">Peripheral membrane protein</topology>
    </subcellularLocation>
</comment>
<dbReference type="Gene3D" id="1.10.630.10">
    <property type="entry name" value="Cytochrome P450"/>
    <property type="match status" value="1"/>
</dbReference>
<accession>T1H1J0</accession>
<dbReference type="STRING" id="36166.T1H1J0"/>
<dbReference type="CDD" id="cd11056">
    <property type="entry name" value="CYP6-like"/>
    <property type="match status" value="1"/>
</dbReference>
<evidence type="ECO:0000313" key="18">
    <source>
        <dbReference type="Proteomes" id="UP000015102"/>
    </source>
</evidence>
<comment type="function">
    <text evidence="2">May be involved in the metabolism of insect hormones and in the breakdown of synthetic insecticides.</text>
</comment>
<reference evidence="17" key="2">
    <citation type="submission" date="2015-06" db="UniProtKB">
        <authorList>
            <consortium name="EnsemblMetazoa"/>
        </authorList>
    </citation>
    <scope>IDENTIFICATION</scope>
</reference>
<keyword evidence="16" id="KW-1133">Transmembrane helix</keyword>
<keyword evidence="11 14" id="KW-0408">Iron</keyword>
<dbReference type="InterPro" id="IPR050476">
    <property type="entry name" value="Insect_CytP450_Detox"/>
</dbReference>
<comment type="cofactor">
    <cofactor evidence="1 14">
        <name>heme</name>
        <dbReference type="ChEBI" id="CHEBI:30413"/>
    </cofactor>
</comment>
<evidence type="ECO:0000256" key="8">
    <source>
        <dbReference type="ARBA" id="ARBA00022824"/>
    </source>
</evidence>
<dbReference type="PANTHER" id="PTHR24292">
    <property type="entry name" value="CYTOCHROME P450"/>
    <property type="match status" value="1"/>
</dbReference>
<dbReference type="GO" id="GO:0005789">
    <property type="term" value="C:endoplasmic reticulum membrane"/>
    <property type="evidence" value="ECO:0007669"/>
    <property type="project" value="UniProtKB-SubCell"/>
</dbReference>
<dbReference type="Proteomes" id="UP000015102">
    <property type="component" value="Unassembled WGS sequence"/>
</dbReference>
<dbReference type="PRINTS" id="PR00465">
    <property type="entry name" value="EP450IV"/>
</dbReference>
<protein>
    <recommendedName>
        <fullName evidence="19">Cytochrome P450</fullName>
    </recommendedName>
</protein>
<sequence length="468" mass="53026">MGLIMPILLIISIFILVITYLSWNYNYWKKRGVNGPRPVLVFGNFPKTGRGEAHMIYEIDKYYQSSEKFIGLFWARTPQLLLLDPKLIKDILITNFKAFHDNDSSHWPIKNVDRMAVSNPFMVAGDAWKDKRIEVVSGITSAKLKTSYPIMKNAATKLSNYLKENLNKTSELEAKNFSQKFTGEIIGDFLWGIEAGAFTSPDDDCPIVLSAQDTDKFFLNIQKEAMAMRLNSKHKRGDMLDHLLQIQEKKHISTVDITGHSLTVVLDGFESSGLILSQTLLFLSRNIGAQQKLRQEIMAHLDDSGFLSFEDLNDLPYLDQCVNESLRILPAVPILGKICTEPFEFENSNRKRVKINKGLISLIPIYSLHHDPDVYPDSESFIPERFDEENGGVKKYKESGHFMPFGDGPRICLGMKLTLVEIKTGVVEIIKNFELTCSDKTKPGNEANDDTAYLLSFKGDIVLNMKVI</sequence>
<dbReference type="PRINTS" id="PR00385">
    <property type="entry name" value="P450"/>
</dbReference>
<dbReference type="InterPro" id="IPR001128">
    <property type="entry name" value="Cyt_P450"/>
</dbReference>
<dbReference type="GO" id="GO:0020037">
    <property type="term" value="F:heme binding"/>
    <property type="evidence" value="ECO:0007669"/>
    <property type="project" value="InterPro"/>
</dbReference>
<evidence type="ECO:0000256" key="13">
    <source>
        <dbReference type="ARBA" id="ARBA00023136"/>
    </source>
</evidence>
<evidence type="ECO:0000256" key="15">
    <source>
        <dbReference type="RuleBase" id="RU000461"/>
    </source>
</evidence>
<keyword evidence="18" id="KW-1185">Reference proteome</keyword>
<feature type="transmembrane region" description="Helical" evidence="16">
    <location>
        <begin position="6"/>
        <end position="23"/>
    </location>
</feature>
<dbReference type="InterPro" id="IPR002403">
    <property type="entry name" value="Cyt_P450_E_grp-IV"/>
</dbReference>
<evidence type="ECO:0000256" key="3">
    <source>
        <dbReference type="ARBA" id="ARBA00004174"/>
    </source>
</evidence>
<reference evidence="18" key="1">
    <citation type="submission" date="2013-02" db="EMBL/GenBank/DDBJ databases">
        <authorList>
            <person name="Hughes D."/>
        </authorList>
    </citation>
    <scope>NUCLEOTIDE SEQUENCE</scope>
    <source>
        <strain>Durham</strain>
        <strain evidence="18">NC isolate 2 -- Noor lab</strain>
    </source>
</reference>
<dbReference type="OMA" id="QQYKETD"/>
<dbReference type="Pfam" id="PF00067">
    <property type="entry name" value="p450"/>
    <property type="match status" value="2"/>
</dbReference>
<keyword evidence="8" id="KW-0256">Endoplasmic reticulum</keyword>
<dbReference type="PANTHER" id="PTHR24292:SF84">
    <property type="entry name" value="CYTOCHROME P450 28A5-RELATED"/>
    <property type="match status" value="1"/>
</dbReference>
<keyword evidence="10 15" id="KW-0560">Oxidoreductase</keyword>
<keyword evidence="9" id="KW-0492">Microsome</keyword>
<evidence type="ECO:0000256" key="6">
    <source>
        <dbReference type="ARBA" id="ARBA00022617"/>
    </source>
</evidence>
<feature type="binding site" description="axial binding residue" evidence="14">
    <location>
        <position position="412"/>
    </location>
    <ligand>
        <name>heme</name>
        <dbReference type="ChEBI" id="CHEBI:30413"/>
    </ligand>
    <ligandPart>
        <name>Fe</name>
        <dbReference type="ChEBI" id="CHEBI:18248"/>
    </ligandPart>
</feature>
<evidence type="ECO:0000256" key="11">
    <source>
        <dbReference type="ARBA" id="ARBA00023004"/>
    </source>
</evidence>
<evidence type="ECO:0000313" key="17">
    <source>
        <dbReference type="EnsemblMetazoa" id="MESCA010052-PA"/>
    </source>
</evidence>
<keyword evidence="6 14" id="KW-0349">Heme</keyword>
<dbReference type="InterPro" id="IPR017972">
    <property type="entry name" value="Cyt_P450_CS"/>
</dbReference>
<dbReference type="HOGENOM" id="CLU_001570_5_2_1"/>
<evidence type="ECO:0000256" key="7">
    <source>
        <dbReference type="ARBA" id="ARBA00022723"/>
    </source>
</evidence>
<keyword evidence="13 16" id="KW-0472">Membrane</keyword>
<dbReference type="EMBL" id="CAQQ02378501">
    <property type="status" value="NOT_ANNOTATED_CDS"/>
    <property type="molecule type" value="Genomic_DNA"/>
</dbReference>
<evidence type="ECO:0000256" key="2">
    <source>
        <dbReference type="ARBA" id="ARBA00003690"/>
    </source>
</evidence>
<evidence type="ECO:0000256" key="5">
    <source>
        <dbReference type="ARBA" id="ARBA00010617"/>
    </source>
</evidence>
<proteinExistence type="inferred from homology"/>
<evidence type="ECO:0000256" key="14">
    <source>
        <dbReference type="PIRSR" id="PIRSR602403-1"/>
    </source>
</evidence>
<dbReference type="PROSITE" id="PS00086">
    <property type="entry name" value="CYTOCHROME_P450"/>
    <property type="match status" value="1"/>
</dbReference>
<evidence type="ECO:0000256" key="10">
    <source>
        <dbReference type="ARBA" id="ARBA00023002"/>
    </source>
</evidence>
<evidence type="ECO:0008006" key="19">
    <source>
        <dbReference type="Google" id="ProtNLM"/>
    </source>
</evidence>
<dbReference type="AlphaFoldDB" id="T1H1J0"/>
<dbReference type="GO" id="GO:0016705">
    <property type="term" value="F:oxidoreductase activity, acting on paired donors, with incorporation or reduction of molecular oxygen"/>
    <property type="evidence" value="ECO:0007669"/>
    <property type="project" value="InterPro"/>
</dbReference>
<comment type="similarity">
    <text evidence="5 15">Belongs to the cytochrome P450 family.</text>
</comment>
<evidence type="ECO:0000256" key="16">
    <source>
        <dbReference type="SAM" id="Phobius"/>
    </source>
</evidence>
<name>T1H1J0_MEGSC</name>
<evidence type="ECO:0000256" key="1">
    <source>
        <dbReference type="ARBA" id="ARBA00001971"/>
    </source>
</evidence>
<keyword evidence="12 15" id="KW-0503">Monooxygenase</keyword>
<keyword evidence="16" id="KW-0812">Transmembrane</keyword>
<dbReference type="EnsemblMetazoa" id="MESCA010052-RA">
    <property type="protein sequence ID" value="MESCA010052-PA"/>
    <property type="gene ID" value="MESCA010052"/>
</dbReference>
<evidence type="ECO:0000256" key="12">
    <source>
        <dbReference type="ARBA" id="ARBA00023033"/>
    </source>
</evidence>
<organism evidence="17 18">
    <name type="scientific">Megaselia scalaris</name>
    <name type="common">Humpbacked fly</name>
    <name type="synonym">Phora scalaris</name>
    <dbReference type="NCBI Taxonomy" id="36166"/>
    <lineage>
        <taxon>Eukaryota</taxon>
        <taxon>Metazoa</taxon>
        <taxon>Ecdysozoa</taxon>
        <taxon>Arthropoda</taxon>
        <taxon>Hexapoda</taxon>
        <taxon>Insecta</taxon>
        <taxon>Pterygota</taxon>
        <taxon>Neoptera</taxon>
        <taxon>Endopterygota</taxon>
        <taxon>Diptera</taxon>
        <taxon>Brachycera</taxon>
        <taxon>Muscomorpha</taxon>
        <taxon>Platypezoidea</taxon>
        <taxon>Phoridae</taxon>
        <taxon>Megaseliini</taxon>
        <taxon>Megaselia</taxon>
    </lineage>
</organism>
<keyword evidence="7 14" id="KW-0479">Metal-binding</keyword>
<dbReference type="GO" id="GO:0004497">
    <property type="term" value="F:monooxygenase activity"/>
    <property type="evidence" value="ECO:0007669"/>
    <property type="project" value="UniProtKB-KW"/>
</dbReference>